<dbReference type="EMBL" id="VIIS01001025">
    <property type="protein sequence ID" value="KAF0302719.1"/>
    <property type="molecule type" value="Genomic_DNA"/>
</dbReference>
<evidence type="ECO:0000256" key="3">
    <source>
        <dbReference type="ARBA" id="ARBA00023239"/>
    </source>
</evidence>
<dbReference type="Gene3D" id="1.10.12.10">
    <property type="entry name" value="Lyase 2-enoyl-coa Hydratase, Chain A, domain 2"/>
    <property type="match status" value="1"/>
</dbReference>
<evidence type="ECO:0000256" key="1">
    <source>
        <dbReference type="ARBA" id="ARBA00005254"/>
    </source>
</evidence>
<dbReference type="GO" id="GO:0006635">
    <property type="term" value="P:fatty acid beta-oxidation"/>
    <property type="evidence" value="ECO:0007669"/>
    <property type="project" value="TreeGrafter"/>
</dbReference>
<dbReference type="InterPro" id="IPR018376">
    <property type="entry name" value="Enoyl-CoA_hyd/isom_CS"/>
</dbReference>
<dbReference type="EC" id="4.2.1.17" evidence="2"/>
<name>A0A6A4WBZ5_AMPAM</name>
<dbReference type="PANTHER" id="PTHR11941">
    <property type="entry name" value="ENOYL-COA HYDRATASE-RELATED"/>
    <property type="match status" value="1"/>
</dbReference>
<proteinExistence type="inferred from homology"/>
<dbReference type="SUPFAM" id="SSF52096">
    <property type="entry name" value="ClpP/crotonase"/>
    <property type="match status" value="1"/>
</dbReference>
<dbReference type="Gene3D" id="3.90.226.10">
    <property type="entry name" value="2-enoyl-CoA Hydratase, Chain A, domain 1"/>
    <property type="match status" value="1"/>
</dbReference>
<keyword evidence="6" id="KW-1185">Reference proteome</keyword>
<dbReference type="Proteomes" id="UP000440578">
    <property type="component" value="Unassembled WGS sequence"/>
</dbReference>
<dbReference type="OrthoDB" id="2018133at2759"/>
<dbReference type="AlphaFoldDB" id="A0A6A4WBZ5"/>
<evidence type="ECO:0000313" key="5">
    <source>
        <dbReference type="EMBL" id="KAF0302719.1"/>
    </source>
</evidence>
<evidence type="ECO:0000313" key="6">
    <source>
        <dbReference type="Proteomes" id="UP000440578"/>
    </source>
</evidence>
<sequence length="239" mass="25878">MNRPTAKNALCDRLMSQLASLLDDLEADPEVKVIVITGQRGVFAAGADVKEMLPRRFPAVLHEEFLKDWSRLSRCQKPTLAAVSGYALGGGCELAMMCDVIYADEAAIFGQPELLLGTMPGAGGTQRLCRAVGKAVTMEMCLTGRKLTATEALQAGLISRVFPAESLLEEALKTAEKIAQLSSTAVILCKRAVNAAHEMSLSVGLQYERDLFYSTFATEDRKTGMDAFVHKKKPTFSGK</sequence>
<reference evidence="5 6" key="1">
    <citation type="submission" date="2019-07" db="EMBL/GenBank/DDBJ databases">
        <title>Draft genome assembly of a fouling barnacle, Amphibalanus amphitrite (Darwin, 1854): The first reference genome for Thecostraca.</title>
        <authorList>
            <person name="Kim W."/>
        </authorList>
    </citation>
    <scope>NUCLEOTIDE SEQUENCE [LARGE SCALE GENOMIC DNA]</scope>
    <source>
        <strain evidence="5">SNU_AA5</strain>
        <tissue evidence="5">Soma without cirri and trophi</tissue>
    </source>
</reference>
<dbReference type="InterPro" id="IPR014748">
    <property type="entry name" value="Enoyl-CoA_hydra_C"/>
</dbReference>
<dbReference type="PANTHER" id="PTHR11941:SF54">
    <property type="entry name" value="ENOYL-COA HYDRATASE, MITOCHONDRIAL"/>
    <property type="match status" value="1"/>
</dbReference>
<dbReference type="FunFam" id="1.10.12.10:FF:000001">
    <property type="entry name" value="Probable enoyl-CoA hydratase, mitochondrial"/>
    <property type="match status" value="1"/>
</dbReference>
<evidence type="ECO:0000256" key="4">
    <source>
        <dbReference type="RuleBase" id="RU003707"/>
    </source>
</evidence>
<dbReference type="InterPro" id="IPR001753">
    <property type="entry name" value="Enoyl-CoA_hydra/iso"/>
</dbReference>
<accession>A0A6A4WBZ5</accession>
<keyword evidence="3" id="KW-0456">Lyase</keyword>
<dbReference type="InterPro" id="IPR029045">
    <property type="entry name" value="ClpP/crotonase-like_dom_sf"/>
</dbReference>
<dbReference type="FunFam" id="3.90.226.10:FF:000009">
    <property type="entry name" value="Carnitinyl-CoA dehydratase"/>
    <property type="match status" value="1"/>
</dbReference>
<comment type="caution">
    <text evidence="5">The sequence shown here is derived from an EMBL/GenBank/DDBJ whole genome shotgun (WGS) entry which is preliminary data.</text>
</comment>
<gene>
    <name evidence="5" type="primary">Echs1_2</name>
    <name evidence="5" type="ORF">FJT64_002955</name>
</gene>
<dbReference type="GO" id="GO:0005739">
    <property type="term" value="C:mitochondrion"/>
    <property type="evidence" value="ECO:0007669"/>
    <property type="project" value="TreeGrafter"/>
</dbReference>
<dbReference type="GO" id="GO:0004300">
    <property type="term" value="F:enoyl-CoA hydratase activity"/>
    <property type="evidence" value="ECO:0007669"/>
    <property type="project" value="UniProtKB-EC"/>
</dbReference>
<organism evidence="5 6">
    <name type="scientific">Amphibalanus amphitrite</name>
    <name type="common">Striped barnacle</name>
    <name type="synonym">Balanus amphitrite</name>
    <dbReference type="NCBI Taxonomy" id="1232801"/>
    <lineage>
        <taxon>Eukaryota</taxon>
        <taxon>Metazoa</taxon>
        <taxon>Ecdysozoa</taxon>
        <taxon>Arthropoda</taxon>
        <taxon>Crustacea</taxon>
        <taxon>Multicrustacea</taxon>
        <taxon>Cirripedia</taxon>
        <taxon>Thoracica</taxon>
        <taxon>Thoracicalcarea</taxon>
        <taxon>Balanomorpha</taxon>
        <taxon>Balanoidea</taxon>
        <taxon>Balanidae</taxon>
        <taxon>Amphibalaninae</taxon>
        <taxon>Amphibalanus</taxon>
    </lineage>
</organism>
<comment type="similarity">
    <text evidence="1 4">Belongs to the enoyl-CoA hydratase/isomerase family.</text>
</comment>
<dbReference type="CDD" id="cd06558">
    <property type="entry name" value="crotonase-like"/>
    <property type="match status" value="1"/>
</dbReference>
<dbReference type="Pfam" id="PF00378">
    <property type="entry name" value="ECH_1"/>
    <property type="match status" value="1"/>
</dbReference>
<evidence type="ECO:0000256" key="2">
    <source>
        <dbReference type="ARBA" id="ARBA00012076"/>
    </source>
</evidence>
<dbReference type="PROSITE" id="PS00166">
    <property type="entry name" value="ENOYL_COA_HYDRATASE"/>
    <property type="match status" value="1"/>
</dbReference>
<protein>
    <recommendedName>
        <fullName evidence="2">enoyl-CoA hydratase</fullName>
        <ecNumber evidence="2">4.2.1.17</ecNumber>
    </recommendedName>
</protein>